<comment type="similarity">
    <text evidence="1">Belongs to the CWF19 family.</text>
</comment>
<comment type="caution">
    <text evidence="4">The sequence shown here is derived from an EMBL/GenBank/DDBJ whole genome shotgun (WGS) entry which is preliminary data.</text>
</comment>
<accession>A0AAD9UPC8</accession>
<dbReference type="GeneID" id="94336207"/>
<feature type="domain" description="Cwf19-like C-terminal" evidence="3">
    <location>
        <begin position="10"/>
        <end position="87"/>
    </location>
</feature>
<evidence type="ECO:0000256" key="1">
    <source>
        <dbReference type="ARBA" id="ARBA00006795"/>
    </source>
</evidence>
<dbReference type="PANTHER" id="PTHR12072">
    <property type="entry name" value="CWF19, CELL CYCLE CONTROL PROTEIN"/>
    <property type="match status" value="1"/>
</dbReference>
<evidence type="ECO:0000259" key="3">
    <source>
        <dbReference type="Pfam" id="PF04677"/>
    </source>
</evidence>
<dbReference type="AlphaFoldDB" id="A0AAD9UPC8"/>
<reference evidence="4" key="1">
    <citation type="journal article" date="2023" name="Nat. Microbiol.">
        <title>Babesia duncani multi-omics identifies virulence factors and drug targets.</title>
        <authorList>
            <person name="Singh P."/>
            <person name="Lonardi S."/>
            <person name="Liang Q."/>
            <person name="Vydyam P."/>
            <person name="Khabirova E."/>
            <person name="Fang T."/>
            <person name="Gihaz S."/>
            <person name="Thekkiniath J."/>
            <person name="Munshi M."/>
            <person name="Abel S."/>
            <person name="Ciampossin L."/>
            <person name="Batugedara G."/>
            <person name="Gupta M."/>
            <person name="Lu X.M."/>
            <person name="Lenz T."/>
            <person name="Chakravarty S."/>
            <person name="Cornillot E."/>
            <person name="Hu Y."/>
            <person name="Ma W."/>
            <person name="Gonzalez L.M."/>
            <person name="Sanchez S."/>
            <person name="Estrada K."/>
            <person name="Sanchez-Flores A."/>
            <person name="Montero E."/>
            <person name="Harb O.S."/>
            <person name="Le Roch K.G."/>
            <person name="Mamoun C.B."/>
        </authorList>
    </citation>
    <scope>NUCLEOTIDE SEQUENCE</scope>
    <source>
        <strain evidence="4">WA1</strain>
    </source>
</reference>
<dbReference type="EMBL" id="JALLKP010000002">
    <property type="protein sequence ID" value="KAK2196660.1"/>
    <property type="molecule type" value="Genomic_DNA"/>
</dbReference>
<feature type="domain" description="Cwf19-like protein C-terminal" evidence="2">
    <location>
        <begin position="96"/>
        <end position="187"/>
    </location>
</feature>
<evidence type="ECO:0000313" key="5">
    <source>
        <dbReference type="Proteomes" id="UP001214638"/>
    </source>
</evidence>
<dbReference type="Pfam" id="PF04677">
    <property type="entry name" value="CwfJ_C_1"/>
    <property type="match status" value="1"/>
</dbReference>
<keyword evidence="5" id="KW-1185">Reference proteome</keyword>
<dbReference type="PANTHER" id="PTHR12072:SF5">
    <property type="entry name" value="CWF19-LIKE PROTEIN 2"/>
    <property type="match status" value="1"/>
</dbReference>
<dbReference type="InterPro" id="IPR040194">
    <property type="entry name" value="Cwf19-like"/>
</dbReference>
<name>A0AAD9UPC8_9APIC</name>
<gene>
    <name evidence="4" type="ORF">BdWA1_001909</name>
</gene>
<evidence type="ECO:0000259" key="2">
    <source>
        <dbReference type="Pfam" id="PF04676"/>
    </source>
</evidence>
<evidence type="ECO:0000313" key="4">
    <source>
        <dbReference type="EMBL" id="KAK2196660.1"/>
    </source>
</evidence>
<dbReference type="RefSeq" id="XP_067803502.1">
    <property type="nucleotide sequence ID" value="XM_067946938.1"/>
</dbReference>
<dbReference type="GO" id="GO:0071014">
    <property type="term" value="C:post-mRNA release spliceosomal complex"/>
    <property type="evidence" value="ECO:0007669"/>
    <property type="project" value="TreeGrafter"/>
</dbReference>
<dbReference type="InterPro" id="IPR006768">
    <property type="entry name" value="Cwf19-like_C_dom-1"/>
</dbReference>
<dbReference type="Pfam" id="PF04676">
    <property type="entry name" value="CwfJ_C_2"/>
    <property type="match status" value="1"/>
</dbReference>
<sequence>MAPEREAILVDELCLVPTRHVLRINELNDDEYTELRNYQKTLVQMFYNMQKALLFVETSLVKSSEHAMIYCFAIPEEMLDDAKMHFKATMQDQLSDWSENFKIIKITGKQGTRGFIPRDFSFMHVDYNLQEGVACVLDDNRNLRNLARQVVAGILKIDPFQRAFRNATEYQAALARLLREYSKYDWTTM</sequence>
<dbReference type="GO" id="GO:0000398">
    <property type="term" value="P:mRNA splicing, via spliceosome"/>
    <property type="evidence" value="ECO:0007669"/>
    <property type="project" value="TreeGrafter"/>
</dbReference>
<dbReference type="KEGG" id="bdw:94336207"/>
<proteinExistence type="inferred from homology"/>
<protein>
    <submittedName>
        <fullName evidence="4">Bifunctional Cwf19-like protein/Cwf19-like protein</fullName>
    </submittedName>
</protein>
<dbReference type="InterPro" id="IPR006767">
    <property type="entry name" value="Cwf19-like_C_dom-2"/>
</dbReference>
<dbReference type="Proteomes" id="UP001214638">
    <property type="component" value="Unassembled WGS sequence"/>
</dbReference>
<organism evidence="4 5">
    <name type="scientific">Babesia duncani</name>
    <dbReference type="NCBI Taxonomy" id="323732"/>
    <lineage>
        <taxon>Eukaryota</taxon>
        <taxon>Sar</taxon>
        <taxon>Alveolata</taxon>
        <taxon>Apicomplexa</taxon>
        <taxon>Aconoidasida</taxon>
        <taxon>Piroplasmida</taxon>
        <taxon>Babesiidae</taxon>
        <taxon>Babesia</taxon>
    </lineage>
</organism>